<dbReference type="RefSeq" id="WP_022936444.1">
    <property type="nucleotide sequence ID" value="NZ_CABKRQ010000001.1"/>
</dbReference>
<organism evidence="4 5">
    <name type="scientific">Dielma fastidiosa</name>
    <dbReference type="NCBI Taxonomy" id="1034346"/>
    <lineage>
        <taxon>Bacteria</taxon>
        <taxon>Bacillati</taxon>
        <taxon>Bacillota</taxon>
        <taxon>Erysipelotrichia</taxon>
        <taxon>Erysipelotrichales</taxon>
        <taxon>Erysipelotrichaceae</taxon>
        <taxon>Dielma</taxon>
    </lineage>
</organism>
<dbReference type="Pfam" id="PF07859">
    <property type="entry name" value="Abhydrolase_3"/>
    <property type="match status" value="1"/>
</dbReference>
<comment type="similarity">
    <text evidence="1">Belongs to the 'GDXG' lipolytic enzyme family.</text>
</comment>
<comment type="caution">
    <text evidence="4">The sequence shown here is derived from an EMBL/GenBank/DDBJ whole genome shotgun (WGS) entry which is preliminary data.</text>
</comment>
<protein>
    <submittedName>
        <fullName evidence="4">Acetyl esterase/lipase</fullName>
    </submittedName>
</protein>
<sequence length="267" mass="29840">MTAINVQSELGMLTMEMLKPDDGSVSDLRPCIIFYFGGGFVKRNLKHFKRQAEYFRNLGVICILADYHLANEGDGLAVCFADAQAVLIEVAEKAEQLGIDRHKIVVCGGSAGGTLACWCSLNSSIPCAQVLFNPVLFFGEQNIKKISPKEIMVQINGEAAGLNKVETYMQAWGEEFKLYPQHFSAYHQLADAVIPPTLILQGSNDPIAYLGVILFHQKALESGNDCHLVLYQGEEHGFFNYDKNDNKFCYEDTLKQMEAFLRERNLI</sequence>
<name>A0A318KXB0_9FIRM</name>
<dbReference type="InterPro" id="IPR013094">
    <property type="entry name" value="AB_hydrolase_3"/>
</dbReference>
<reference evidence="4 5" key="1">
    <citation type="submission" date="2018-05" db="EMBL/GenBank/DDBJ databases">
        <title>Genomic Encyclopedia of Type Strains, Phase IV (KMG-IV): sequencing the most valuable type-strain genomes for metagenomic binning, comparative biology and taxonomic classification.</title>
        <authorList>
            <person name="Goeker M."/>
        </authorList>
    </citation>
    <scope>NUCLEOTIDE SEQUENCE [LARGE SCALE GENOMIC DNA]</scope>
    <source>
        <strain evidence="4 5">JC118</strain>
    </source>
</reference>
<accession>A0A318KXB0</accession>
<dbReference type="PANTHER" id="PTHR48081:SF30">
    <property type="entry name" value="ACETYL-HYDROLASE LIPR-RELATED"/>
    <property type="match status" value="1"/>
</dbReference>
<evidence type="ECO:0000256" key="2">
    <source>
        <dbReference type="ARBA" id="ARBA00022801"/>
    </source>
</evidence>
<dbReference type="InterPro" id="IPR029058">
    <property type="entry name" value="AB_hydrolase_fold"/>
</dbReference>
<dbReference type="AlphaFoldDB" id="A0A318KXB0"/>
<dbReference type="STRING" id="1034346.GCA_000313565_00136"/>
<evidence type="ECO:0000313" key="4">
    <source>
        <dbReference type="EMBL" id="PXX81528.1"/>
    </source>
</evidence>
<dbReference type="InterPro" id="IPR050300">
    <property type="entry name" value="GDXG_lipolytic_enzyme"/>
</dbReference>
<dbReference type="PANTHER" id="PTHR48081">
    <property type="entry name" value="AB HYDROLASE SUPERFAMILY PROTEIN C4A8.06C"/>
    <property type="match status" value="1"/>
</dbReference>
<evidence type="ECO:0000313" key="5">
    <source>
        <dbReference type="Proteomes" id="UP000247612"/>
    </source>
</evidence>
<dbReference type="GO" id="GO:0004806">
    <property type="term" value="F:triacylglycerol lipase activity"/>
    <property type="evidence" value="ECO:0007669"/>
    <property type="project" value="TreeGrafter"/>
</dbReference>
<feature type="domain" description="Alpha/beta hydrolase fold-3" evidence="3">
    <location>
        <begin position="32"/>
        <end position="239"/>
    </location>
</feature>
<dbReference type="Gene3D" id="3.40.50.1820">
    <property type="entry name" value="alpha/beta hydrolase"/>
    <property type="match status" value="1"/>
</dbReference>
<proteinExistence type="inferred from homology"/>
<dbReference type="Proteomes" id="UP000247612">
    <property type="component" value="Unassembled WGS sequence"/>
</dbReference>
<dbReference type="OrthoDB" id="9794725at2"/>
<keyword evidence="5" id="KW-1185">Reference proteome</keyword>
<keyword evidence="2" id="KW-0378">Hydrolase</keyword>
<gene>
    <name evidence="4" type="ORF">DES51_101137</name>
</gene>
<evidence type="ECO:0000256" key="1">
    <source>
        <dbReference type="ARBA" id="ARBA00010515"/>
    </source>
</evidence>
<dbReference type="EMBL" id="QJKH01000001">
    <property type="protein sequence ID" value="PXX81528.1"/>
    <property type="molecule type" value="Genomic_DNA"/>
</dbReference>
<dbReference type="SUPFAM" id="SSF53474">
    <property type="entry name" value="alpha/beta-Hydrolases"/>
    <property type="match status" value="1"/>
</dbReference>
<evidence type="ECO:0000259" key="3">
    <source>
        <dbReference type="Pfam" id="PF07859"/>
    </source>
</evidence>